<proteinExistence type="predicted"/>
<dbReference type="PROSITE" id="PS51257">
    <property type="entry name" value="PROKAR_LIPOPROTEIN"/>
    <property type="match status" value="1"/>
</dbReference>
<comment type="caution">
    <text evidence="2">The sequence shown here is derived from an EMBL/GenBank/DDBJ whole genome shotgun (WGS) entry which is preliminary data.</text>
</comment>
<feature type="region of interest" description="Disordered" evidence="1">
    <location>
        <begin position="57"/>
        <end position="88"/>
    </location>
</feature>
<evidence type="ECO:0000313" key="3">
    <source>
        <dbReference type="Proteomes" id="UP000762676"/>
    </source>
</evidence>
<evidence type="ECO:0000256" key="1">
    <source>
        <dbReference type="SAM" id="MobiDB-lite"/>
    </source>
</evidence>
<reference evidence="2 3" key="1">
    <citation type="journal article" date="2021" name="Elife">
        <title>Chloroplast acquisition without the gene transfer in kleptoplastic sea slugs, Plakobranchus ocellatus.</title>
        <authorList>
            <person name="Maeda T."/>
            <person name="Takahashi S."/>
            <person name="Yoshida T."/>
            <person name="Shimamura S."/>
            <person name="Takaki Y."/>
            <person name="Nagai Y."/>
            <person name="Toyoda A."/>
            <person name="Suzuki Y."/>
            <person name="Arimoto A."/>
            <person name="Ishii H."/>
            <person name="Satoh N."/>
            <person name="Nishiyama T."/>
            <person name="Hasebe M."/>
            <person name="Maruyama T."/>
            <person name="Minagawa J."/>
            <person name="Obokata J."/>
            <person name="Shigenobu S."/>
        </authorList>
    </citation>
    <scope>NUCLEOTIDE SEQUENCE [LARGE SCALE GENOMIC DNA]</scope>
</reference>
<evidence type="ECO:0000313" key="2">
    <source>
        <dbReference type="EMBL" id="GFR91073.1"/>
    </source>
</evidence>
<protein>
    <submittedName>
        <fullName evidence="2">Uncharacterized protein</fullName>
    </submittedName>
</protein>
<sequence>MKKVLGVDVATLGWHGAGSCSESTLTLVQTSSDYPLTQTLKLSSLYYTLKQKQQQKQEQQKQEQQKQKQKQEQQKQKEKEKQKTNLKK</sequence>
<organism evidence="2 3">
    <name type="scientific">Elysia marginata</name>
    <dbReference type="NCBI Taxonomy" id="1093978"/>
    <lineage>
        <taxon>Eukaryota</taxon>
        <taxon>Metazoa</taxon>
        <taxon>Spiralia</taxon>
        <taxon>Lophotrochozoa</taxon>
        <taxon>Mollusca</taxon>
        <taxon>Gastropoda</taxon>
        <taxon>Heterobranchia</taxon>
        <taxon>Euthyneura</taxon>
        <taxon>Panpulmonata</taxon>
        <taxon>Sacoglossa</taxon>
        <taxon>Placobranchoidea</taxon>
        <taxon>Plakobranchidae</taxon>
        <taxon>Elysia</taxon>
    </lineage>
</organism>
<dbReference type="AlphaFoldDB" id="A0AAV4GYU1"/>
<gene>
    <name evidence="2" type="ORF">ElyMa_002583700</name>
</gene>
<feature type="compositionally biased region" description="Basic and acidic residues" evidence="1">
    <location>
        <begin position="58"/>
        <end position="88"/>
    </location>
</feature>
<name>A0AAV4GYU1_9GAST</name>
<dbReference type="Proteomes" id="UP000762676">
    <property type="component" value="Unassembled WGS sequence"/>
</dbReference>
<accession>A0AAV4GYU1</accession>
<keyword evidence="3" id="KW-1185">Reference proteome</keyword>
<dbReference type="EMBL" id="BMAT01005321">
    <property type="protein sequence ID" value="GFR91073.1"/>
    <property type="molecule type" value="Genomic_DNA"/>
</dbReference>